<evidence type="ECO:0000313" key="17">
    <source>
        <dbReference type="EMBL" id="EUC56717.1"/>
    </source>
</evidence>
<sequence length="247" mass="26000">MKIQTVLAVTAAVCAQNVYAHGYVPWLRIDGTKIVPGWNVPTDPYTNPPPARVVRRTPNDSGFVSNPASGDITCSIGNYLPSSTITVPVPAGGKVEFLWNSWPLGHYGPVINYMAKCPGSCSTWKGDTGTPWFKISQETYANGQWAADKLAKNNATWAVNIPKNLAAGEYLLRHEIIALHGGSSIGGAQFYPVCAQITVTGGGSSSPSGLRFPGAYSATDPGILFNPYLGEASNAAYVAPGGPVTSI</sequence>
<dbReference type="InterPro" id="IPR049892">
    <property type="entry name" value="AA9"/>
</dbReference>
<evidence type="ECO:0000256" key="11">
    <source>
        <dbReference type="ARBA" id="ARBA00023277"/>
    </source>
</evidence>
<reference evidence="18" key="1">
    <citation type="journal article" date="2014" name="Genome Announc.">
        <title>Draft genome sequence of the plant-pathogenic soil fungus Rhizoctonia solani anastomosis group 3 strain Rhs1AP.</title>
        <authorList>
            <person name="Cubeta M.A."/>
            <person name="Thomas E."/>
            <person name="Dean R.A."/>
            <person name="Jabaji S."/>
            <person name="Neate S.M."/>
            <person name="Tavantzis S."/>
            <person name="Toda T."/>
            <person name="Vilgalys R."/>
            <person name="Bharathan N."/>
            <person name="Fedorova-Abrams N."/>
            <person name="Pakala S.B."/>
            <person name="Pakala S.M."/>
            <person name="Zafar N."/>
            <person name="Joardar V."/>
            <person name="Losada L."/>
            <person name="Nierman W.C."/>
        </authorList>
    </citation>
    <scope>NUCLEOTIDE SEQUENCE [LARGE SCALE GENOMIC DNA]</scope>
    <source>
        <strain evidence="18">AG-3</strain>
    </source>
</reference>
<comment type="catalytic activity">
    <reaction evidence="14">
        <text>[(1-&gt;4)-beta-D-glucosyl]n+m + reduced acceptor + O2 = 4-dehydro-beta-D-glucosyl-[(1-&gt;4)-beta-D-glucosyl]n-1 + [(1-&gt;4)-beta-D-glucosyl]m + acceptor + H2O.</text>
        <dbReference type="EC" id="1.14.99.56"/>
    </reaction>
</comment>
<evidence type="ECO:0000256" key="5">
    <source>
        <dbReference type="ARBA" id="ARBA00022729"/>
    </source>
</evidence>
<keyword evidence="6" id="KW-0136">Cellulose degradation</keyword>
<evidence type="ECO:0000256" key="10">
    <source>
        <dbReference type="ARBA" id="ARBA00023157"/>
    </source>
</evidence>
<keyword evidence="7" id="KW-0560">Oxidoreductase</keyword>
<dbReference type="PANTHER" id="PTHR33353">
    <property type="entry name" value="PUTATIVE (AFU_ORTHOLOGUE AFUA_1G12560)-RELATED"/>
    <property type="match status" value="1"/>
</dbReference>
<evidence type="ECO:0000313" key="18">
    <source>
        <dbReference type="Proteomes" id="UP000030108"/>
    </source>
</evidence>
<keyword evidence="5" id="KW-0732">Signal</keyword>
<evidence type="ECO:0000256" key="9">
    <source>
        <dbReference type="ARBA" id="ARBA00023033"/>
    </source>
</evidence>
<dbReference type="Pfam" id="PF03443">
    <property type="entry name" value="AA9"/>
    <property type="match status" value="1"/>
</dbReference>
<dbReference type="Gene3D" id="2.70.50.70">
    <property type="match status" value="1"/>
</dbReference>
<evidence type="ECO:0000256" key="4">
    <source>
        <dbReference type="ARBA" id="ARBA00022723"/>
    </source>
</evidence>
<keyword evidence="17" id="KW-0378">Hydrolase</keyword>
<proteinExistence type="inferred from homology"/>
<evidence type="ECO:0000256" key="7">
    <source>
        <dbReference type="ARBA" id="ARBA00023002"/>
    </source>
</evidence>
<dbReference type="EMBL" id="JATN01000322">
    <property type="protein sequence ID" value="EUC56717.1"/>
    <property type="molecule type" value="Genomic_DNA"/>
</dbReference>
<organism evidence="17 18">
    <name type="scientific">Rhizoctonia solani AG-3 Rhs1AP</name>
    <dbReference type="NCBI Taxonomy" id="1086054"/>
    <lineage>
        <taxon>Eukaryota</taxon>
        <taxon>Fungi</taxon>
        <taxon>Dikarya</taxon>
        <taxon>Basidiomycota</taxon>
        <taxon>Agaricomycotina</taxon>
        <taxon>Agaricomycetes</taxon>
        <taxon>Cantharellales</taxon>
        <taxon>Ceratobasidiaceae</taxon>
        <taxon>Rhizoctonia</taxon>
    </lineage>
</organism>
<gene>
    <name evidence="17" type="ORF">RSOL_191360</name>
</gene>
<evidence type="ECO:0000256" key="3">
    <source>
        <dbReference type="ARBA" id="ARBA00022525"/>
    </source>
</evidence>
<comment type="subcellular location">
    <subcellularLocation>
        <location evidence="2">Secreted</location>
    </subcellularLocation>
</comment>
<dbReference type="AlphaFoldDB" id="X8J457"/>
<dbReference type="GO" id="GO:0030245">
    <property type="term" value="P:cellulose catabolic process"/>
    <property type="evidence" value="ECO:0007669"/>
    <property type="project" value="UniProtKB-KW"/>
</dbReference>
<evidence type="ECO:0000256" key="2">
    <source>
        <dbReference type="ARBA" id="ARBA00004613"/>
    </source>
</evidence>
<evidence type="ECO:0000256" key="13">
    <source>
        <dbReference type="ARBA" id="ARBA00044502"/>
    </source>
</evidence>
<evidence type="ECO:0000256" key="8">
    <source>
        <dbReference type="ARBA" id="ARBA00023008"/>
    </source>
</evidence>
<dbReference type="EC" id="1.14.99.56" evidence="15"/>
<dbReference type="GO" id="GO:0005576">
    <property type="term" value="C:extracellular region"/>
    <property type="evidence" value="ECO:0007669"/>
    <property type="project" value="UniProtKB-SubCell"/>
</dbReference>
<keyword evidence="9" id="KW-0503">Monooxygenase</keyword>
<evidence type="ECO:0000256" key="1">
    <source>
        <dbReference type="ARBA" id="ARBA00001973"/>
    </source>
</evidence>
<dbReference type="GO" id="GO:0016787">
    <property type="term" value="F:hydrolase activity"/>
    <property type="evidence" value="ECO:0007669"/>
    <property type="project" value="UniProtKB-KW"/>
</dbReference>
<dbReference type="GO" id="GO:0046872">
    <property type="term" value="F:metal ion binding"/>
    <property type="evidence" value="ECO:0007669"/>
    <property type="project" value="UniProtKB-KW"/>
</dbReference>
<comment type="cofactor">
    <cofactor evidence="1">
        <name>Cu(2+)</name>
        <dbReference type="ChEBI" id="CHEBI:29036"/>
    </cofactor>
</comment>
<name>X8J457_9AGAM</name>
<protein>
    <recommendedName>
        <fullName evidence="15">lytic cellulose monooxygenase (C4-dehydrogenating)</fullName>
        <ecNumber evidence="15">1.14.99.56</ecNumber>
    </recommendedName>
</protein>
<keyword evidence="8" id="KW-0186">Copper</keyword>
<keyword evidence="12" id="KW-0624">Polysaccharide degradation</keyword>
<feature type="domain" description="Auxiliary Activity family 9 catalytic" evidence="16">
    <location>
        <begin position="21"/>
        <end position="229"/>
    </location>
</feature>
<evidence type="ECO:0000256" key="14">
    <source>
        <dbReference type="ARBA" id="ARBA00045077"/>
    </source>
</evidence>
<dbReference type="PANTHER" id="PTHR33353:SF10">
    <property type="entry name" value="ENDO-BETA-1,4-GLUCANASE D"/>
    <property type="match status" value="1"/>
</dbReference>
<dbReference type="OrthoDB" id="4849160at2759"/>
<comment type="similarity">
    <text evidence="13">Belongs to the polysaccharide monooxygenase AA9 family.</text>
</comment>
<keyword evidence="11" id="KW-0119">Carbohydrate metabolism</keyword>
<evidence type="ECO:0000256" key="12">
    <source>
        <dbReference type="ARBA" id="ARBA00023326"/>
    </source>
</evidence>
<keyword evidence="3" id="KW-0964">Secreted</keyword>
<dbReference type="InterPro" id="IPR005103">
    <property type="entry name" value="AA9_LPMO"/>
</dbReference>
<comment type="caution">
    <text evidence="17">The sequence shown here is derived from an EMBL/GenBank/DDBJ whole genome shotgun (WGS) entry which is preliminary data.</text>
</comment>
<accession>X8J457</accession>
<keyword evidence="4" id="KW-0479">Metal-binding</keyword>
<dbReference type="Proteomes" id="UP000030108">
    <property type="component" value="Unassembled WGS sequence"/>
</dbReference>
<evidence type="ECO:0000256" key="15">
    <source>
        <dbReference type="ARBA" id="ARBA00047174"/>
    </source>
</evidence>
<evidence type="ECO:0000259" key="16">
    <source>
        <dbReference type="Pfam" id="PF03443"/>
    </source>
</evidence>
<evidence type="ECO:0000256" key="6">
    <source>
        <dbReference type="ARBA" id="ARBA00023001"/>
    </source>
</evidence>
<dbReference type="GO" id="GO:0004497">
    <property type="term" value="F:monooxygenase activity"/>
    <property type="evidence" value="ECO:0007669"/>
    <property type="project" value="UniProtKB-KW"/>
</dbReference>
<dbReference type="CDD" id="cd21175">
    <property type="entry name" value="LPMO_AA9"/>
    <property type="match status" value="1"/>
</dbReference>
<keyword evidence="10" id="KW-1015">Disulfide bond</keyword>